<dbReference type="InterPro" id="IPR036388">
    <property type="entry name" value="WH-like_DNA-bd_sf"/>
</dbReference>
<keyword evidence="2" id="KW-0805">Transcription regulation</keyword>
<protein>
    <submittedName>
        <fullName evidence="6">LysR family transcriptional regulator</fullName>
    </submittedName>
</protein>
<evidence type="ECO:0000256" key="2">
    <source>
        <dbReference type="ARBA" id="ARBA00023015"/>
    </source>
</evidence>
<keyword evidence="3" id="KW-0238">DNA-binding</keyword>
<reference evidence="6 7" key="1">
    <citation type="submission" date="2017-12" db="EMBL/GenBank/DDBJ databases">
        <title>Genome sequence of the active heterotrophic nitrifier-denitrifier, Cupriavidus pauculus UM1.</title>
        <authorList>
            <person name="Putonti C."/>
            <person name="Castignetti D."/>
        </authorList>
    </citation>
    <scope>NUCLEOTIDE SEQUENCE [LARGE SCALE GENOMIC DNA]</scope>
    <source>
        <strain evidence="6 7">UM1</strain>
    </source>
</reference>
<dbReference type="SUPFAM" id="SSF53850">
    <property type="entry name" value="Periplasmic binding protein-like II"/>
    <property type="match status" value="1"/>
</dbReference>
<organism evidence="6 7">
    <name type="scientific">Cupriavidus pauculus</name>
    <dbReference type="NCBI Taxonomy" id="82633"/>
    <lineage>
        <taxon>Bacteria</taxon>
        <taxon>Pseudomonadati</taxon>
        <taxon>Pseudomonadota</taxon>
        <taxon>Betaproteobacteria</taxon>
        <taxon>Burkholderiales</taxon>
        <taxon>Burkholderiaceae</taxon>
        <taxon>Cupriavidus</taxon>
    </lineage>
</organism>
<evidence type="ECO:0000256" key="4">
    <source>
        <dbReference type="ARBA" id="ARBA00023163"/>
    </source>
</evidence>
<comment type="similarity">
    <text evidence="1">Belongs to the LysR transcriptional regulatory family.</text>
</comment>
<dbReference type="Pfam" id="PF00126">
    <property type="entry name" value="HTH_1"/>
    <property type="match status" value="1"/>
</dbReference>
<dbReference type="InterPro" id="IPR058163">
    <property type="entry name" value="LysR-type_TF_proteobact-type"/>
</dbReference>
<proteinExistence type="inferred from homology"/>
<dbReference type="EMBL" id="PJRP01000023">
    <property type="protein sequence ID" value="PLP96750.1"/>
    <property type="molecule type" value="Genomic_DNA"/>
</dbReference>
<gene>
    <name evidence="6" type="ORF">CYJ10_30675</name>
</gene>
<dbReference type="AlphaFoldDB" id="A0A2N5C3I5"/>
<dbReference type="InterPro" id="IPR000847">
    <property type="entry name" value="LysR_HTH_N"/>
</dbReference>
<evidence type="ECO:0000259" key="5">
    <source>
        <dbReference type="PROSITE" id="PS50931"/>
    </source>
</evidence>
<evidence type="ECO:0000313" key="7">
    <source>
        <dbReference type="Proteomes" id="UP000234341"/>
    </source>
</evidence>
<sequence>MQLSDLRIFTSVVATGSLSGAARQIGIAPMQVSRRIATLEEELGVRLFHRTTRSVSLTAEGEAFLPYAQTMTEAEESARAEIGPSTSIVSGVLRLTAPSVFGQTIVLPLLQRLMSLHPELRVDLDLSDRVVDIVGQGLDLALRVAPLEDSELVARKLAPNPRIICASPGYLSTHEIPRMVADLDSHECILLQAVPRWPLRIGGELVRKRVIGRVTTSSVDAVRIAAIQGLGLAMLAYWDVYQHLADGTLVEVPLQDAAMEELSVWAVMPTRRFLPTRVRLFLDELEGDLVAKHRAASVQHGFGGHLDPLRGGW</sequence>
<dbReference type="PROSITE" id="PS50931">
    <property type="entry name" value="HTH_LYSR"/>
    <property type="match status" value="1"/>
</dbReference>
<dbReference type="InterPro" id="IPR005119">
    <property type="entry name" value="LysR_subst-bd"/>
</dbReference>
<dbReference type="FunFam" id="1.10.10.10:FF:000001">
    <property type="entry name" value="LysR family transcriptional regulator"/>
    <property type="match status" value="1"/>
</dbReference>
<dbReference type="RefSeq" id="WP_101685209.1">
    <property type="nucleotide sequence ID" value="NZ_PJRP01000023.1"/>
</dbReference>
<dbReference type="GO" id="GO:0043565">
    <property type="term" value="F:sequence-specific DNA binding"/>
    <property type="evidence" value="ECO:0007669"/>
    <property type="project" value="TreeGrafter"/>
</dbReference>
<dbReference type="GO" id="GO:0006351">
    <property type="term" value="P:DNA-templated transcription"/>
    <property type="evidence" value="ECO:0007669"/>
    <property type="project" value="TreeGrafter"/>
</dbReference>
<dbReference type="Gene3D" id="1.10.10.10">
    <property type="entry name" value="Winged helix-like DNA-binding domain superfamily/Winged helix DNA-binding domain"/>
    <property type="match status" value="1"/>
</dbReference>
<dbReference type="PANTHER" id="PTHR30537">
    <property type="entry name" value="HTH-TYPE TRANSCRIPTIONAL REGULATOR"/>
    <property type="match status" value="1"/>
</dbReference>
<dbReference type="PANTHER" id="PTHR30537:SF5">
    <property type="entry name" value="HTH-TYPE TRANSCRIPTIONAL ACTIVATOR TTDR-RELATED"/>
    <property type="match status" value="1"/>
</dbReference>
<feature type="domain" description="HTH lysR-type" evidence="5">
    <location>
        <begin position="1"/>
        <end position="58"/>
    </location>
</feature>
<comment type="caution">
    <text evidence="6">The sequence shown here is derived from an EMBL/GenBank/DDBJ whole genome shotgun (WGS) entry which is preliminary data.</text>
</comment>
<dbReference type="Gene3D" id="3.40.190.290">
    <property type="match status" value="1"/>
</dbReference>
<keyword evidence="4" id="KW-0804">Transcription</keyword>
<dbReference type="OrthoDB" id="8885940at2"/>
<dbReference type="InterPro" id="IPR036390">
    <property type="entry name" value="WH_DNA-bd_sf"/>
</dbReference>
<evidence type="ECO:0000256" key="3">
    <source>
        <dbReference type="ARBA" id="ARBA00023125"/>
    </source>
</evidence>
<name>A0A2N5C3I5_9BURK</name>
<evidence type="ECO:0000313" key="6">
    <source>
        <dbReference type="EMBL" id="PLP96750.1"/>
    </source>
</evidence>
<dbReference type="GO" id="GO:0003700">
    <property type="term" value="F:DNA-binding transcription factor activity"/>
    <property type="evidence" value="ECO:0007669"/>
    <property type="project" value="InterPro"/>
</dbReference>
<dbReference type="SUPFAM" id="SSF46785">
    <property type="entry name" value="Winged helix' DNA-binding domain"/>
    <property type="match status" value="1"/>
</dbReference>
<accession>A0A2N5C3I5</accession>
<evidence type="ECO:0000256" key="1">
    <source>
        <dbReference type="ARBA" id="ARBA00009437"/>
    </source>
</evidence>
<dbReference type="Proteomes" id="UP000234341">
    <property type="component" value="Unassembled WGS sequence"/>
</dbReference>
<dbReference type="CDD" id="cd08422">
    <property type="entry name" value="PBP2_CrgA_like"/>
    <property type="match status" value="1"/>
</dbReference>
<dbReference type="Pfam" id="PF03466">
    <property type="entry name" value="LysR_substrate"/>
    <property type="match status" value="1"/>
</dbReference>